<dbReference type="AlphaFoldDB" id="A0A811PTF6"/>
<dbReference type="NCBIfam" id="TIGR00756">
    <property type="entry name" value="PPR"/>
    <property type="match status" value="4"/>
</dbReference>
<dbReference type="InterPro" id="IPR002885">
    <property type="entry name" value="PPR_rpt"/>
</dbReference>
<dbReference type="Pfam" id="PF01535">
    <property type="entry name" value="PPR"/>
    <property type="match status" value="1"/>
</dbReference>
<dbReference type="Pfam" id="PF20431">
    <property type="entry name" value="E_motif"/>
    <property type="match status" value="1"/>
</dbReference>
<keyword evidence="5" id="KW-1185">Reference proteome</keyword>
<name>A0A811PTF6_9POAL</name>
<evidence type="ECO:0000313" key="4">
    <source>
        <dbReference type="EMBL" id="CAD6249618.1"/>
    </source>
</evidence>
<dbReference type="Gene3D" id="1.25.40.10">
    <property type="entry name" value="Tetratricopeptide repeat domain"/>
    <property type="match status" value="2"/>
</dbReference>
<keyword evidence="1" id="KW-0677">Repeat</keyword>
<dbReference type="Proteomes" id="UP000604825">
    <property type="component" value="Unassembled WGS sequence"/>
</dbReference>
<dbReference type="PANTHER" id="PTHR47926">
    <property type="entry name" value="PENTATRICOPEPTIDE REPEAT-CONTAINING PROTEIN"/>
    <property type="match status" value="1"/>
</dbReference>
<dbReference type="Pfam" id="PF13041">
    <property type="entry name" value="PPR_2"/>
    <property type="match status" value="2"/>
</dbReference>
<protein>
    <recommendedName>
        <fullName evidence="6">Pentatricopeptide repeat-containing protein</fullName>
    </recommendedName>
</protein>
<dbReference type="GO" id="GO:0016556">
    <property type="term" value="P:mRNA modification"/>
    <property type="evidence" value="ECO:0007669"/>
    <property type="project" value="UniProtKB-ARBA"/>
</dbReference>
<dbReference type="PROSITE" id="PS51375">
    <property type="entry name" value="PPR"/>
    <property type="match status" value="3"/>
</dbReference>
<proteinExistence type="predicted"/>
<dbReference type="OrthoDB" id="597215at2759"/>
<dbReference type="GO" id="GO:0005737">
    <property type="term" value="C:cytoplasm"/>
    <property type="evidence" value="ECO:0007669"/>
    <property type="project" value="UniProtKB-ARBA"/>
</dbReference>
<feature type="repeat" description="PPR" evidence="3">
    <location>
        <begin position="540"/>
        <end position="574"/>
    </location>
</feature>
<evidence type="ECO:0000313" key="5">
    <source>
        <dbReference type="Proteomes" id="UP000604825"/>
    </source>
</evidence>
<dbReference type="EMBL" id="CAJGYO010000008">
    <property type="protein sequence ID" value="CAD6249618.1"/>
    <property type="molecule type" value="Genomic_DNA"/>
</dbReference>
<dbReference type="PANTHER" id="PTHR47926:SF436">
    <property type="entry name" value="PENTATRICOPEPTIDE REPEAT-CONTAINING PROTEIN ELI1, CHLOROPLASTIC-LIKE ISOFORM X2"/>
    <property type="match status" value="1"/>
</dbReference>
<evidence type="ECO:0000256" key="3">
    <source>
        <dbReference type="PROSITE-ProRule" id="PRU00708"/>
    </source>
</evidence>
<reference evidence="4" key="1">
    <citation type="submission" date="2020-10" db="EMBL/GenBank/DDBJ databases">
        <authorList>
            <person name="Han B."/>
            <person name="Lu T."/>
            <person name="Zhao Q."/>
            <person name="Huang X."/>
            <person name="Zhao Y."/>
        </authorList>
    </citation>
    <scope>NUCLEOTIDE SEQUENCE</scope>
</reference>
<feature type="repeat" description="PPR" evidence="3">
    <location>
        <begin position="505"/>
        <end position="539"/>
    </location>
</feature>
<keyword evidence="2" id="KW-0809">Transit peptide</keyword>
<dbReference type="InterPro" id="IPR046848">
    <property type="entry name" value="E_motif"/>
</dbReference>
<organism evidence="4 5">
    <name type="scientific">Miscanthus lutarioriparius</name>
    <dbReference type="NCBI Taxonomy" id="422564"/>
    <lineage>
        <taxon>Eukaryota</taxon>
        <taxon>Viridiplantae</taxon>
        <taxon>Streptophyta</taxon>
        <taxon>Embryophyta</taxon>
        <taxon>Tracheophyta</taxon>
        <taxon>Spermatophyta</taxon>
        <taxon>Magnoliopsida</taxon>
        <taxon>Liliopsida</taxon>
        <taxon>Poales</taxon>
        <taxon>Poaceae</taxon>
        <taxon>PACMAD clade</taxon>
        <taxon>Panicoideae</taxon>
        <taxon>Andropogonodae</taxon>
        <taxon>Andropogoneae</taxon>
        <taxon>Saccharinae</taxon>
        <taxon>Miscanthus</taxon>
    </lineage>
</organism>
<dbReference type="FunFam" id="1.25.40.10:FF:000277">
    <property type="entry name" value="Pentatricopeptide repeat-containing protein, mitochondrial"/>
    <property type="match status" value="1"/>
</dbReference>
<feature type="repeat" description="PPR" evidence="3">
    <location>
        <begin position="372"/>
        <end position="406"/>
    </location>
</feature>
<evidence type="ECO:0000256" key="1">
    <source>
        <dbReference type="ARBA" id="ARBA00022737"/>
    </source>
</evidence>
<gene>
    <name evidence="4" type="ORF">NCGR_LOCUS33433</name>
</gene>
<dbReference type="InterPro" id="IPR046960">
    <property type="entry name" value="PPR_At4g14850-like_plant"/>
</dbReference>
<evidence type="ECO:0000256" key="2">
    <source>
        <dbReference type="ARBA" id="ARBA00022946"/>
    </source>
</evidence>
<accession>A0A811PTF6</accession>
<dbReference type="GO" id="GO:0003723">
    <property type="term" value="F:RNA binding"/>
    <property type="evidence" value="ECO:0007669"/>
    <property type="project" value="InterPro"/>
</dbReference>
<sequence length="731" mass="80274">MLKNDLKARVNWGSSQQPVVHEFDMSGGERKLLNDTDLFRAFSERMGDSKLFLFVDVEDKPTEVVTEVAASNVGHDNVIGPIDSSKEAFVSHAIDWDSMEIIPLGQDQIGAALPVMDEDAMYEFVGLRAEDERAEQSRMAATINLDDMDLQDTDMLVHDRVPGRVGPRKERQVGLLVVAKVMHLLVHPKGRRFKCKKIQGIIVLDLWKYQKAQVKLALVPELLQEGLNIERLVNLMLNSKRLANSELNNEISRWDGDGVHEHASMNNLALSMLSPSTSGFPPCPRPSKAATNAAAPSGDASLCAFRAHHRAGRALHANPALIPALAACARLPAAVVEAEQIHALLVKSGVPRTVSDVQASTSLVFDGMPDRTVVTWNVLLDALVRDGDLDAAWEVFVEMPQRNVVSWNTIIAGFARNGWAQEAVDLFVEMTVAYGLAPDEATMVGFILAVRDIGLLGIGKSAHGYVLRREFSLDGALGVALISMYTRCGSMGAAHSCFLSVTTKNVEHWTSLIAGFAAHGQPEKALRLFIEMRRVGIEPSGVTFVAILNACSHGGLVSEGFKYFDLMRSMGIRPMIQHYGCLVDLLGRAGFLKEAFNHASNLPEDPGFVIWSSLLAACRSHGDVEMAELTASKLADAKPSHGSSYVLLSNTYARAKQWEDLKRTRWRMEEHGVTKKPGLSWIEEDGSVHSFVTADKLHMESEGIYQMLEDLKHNLTSAAYEPEPIALSEQL</sequence>
<dbReference type="InterPro" id="IPR011990">
    <property type="entry name" value="TPR-like_helical_dom_sf"/>
</dbReference>
<comment type="caution">
    <text evidence="4">The sequence shown here is derived from an EMBL/GenBank/DDBJ whole genome shotgun (WGS) entry which is preliminary data.</text>
</comment>
<evidence type="ECO:0008006" key="6">
    <source>
        <dbReference type="Google" id="ProtNLM"/>
    </source>
</evidence>